<keyword evidence="5 8" id="KW-1133">Transmembrane helix</keyword>
<gene>
    <name evidence="12" type="ORF">WJX73_009819</name>
</gene>
<dbReference type="GO" id="GO:0005886">
    <property type="term" value="C:plasma membrane"/>
    <property type="evidence" value="ECO:0007669"/>
    <property type="project" value="UniProtKB-SubCell"/>
</dbReference>
<feature type="region of interest" description="Disordered" evidence="7">
    <location>
        <begin position="570"/>
        <end position="656"/>
    </location>
</feature>
<dbReference type="AlphaFoldDB" id="A0AAW1P206"/>
<feature type="compositionally biased region" description="Low complexity" evidence="7">
    <location>
        <begin position="626"/>
        <end position="642"/>
    </location>
</feature>
<dbReference type="Gene3D" id="1.10.287.1260">
    <property type="match status" value="1"/>
</dbReference>
<evidence type="ECO:0000259" key="11">
    <source>
        <dbReference type="Pfam" id="PF24956"/>
    </source>
</evidence>
<keyword evidence="4 8" id="KW-0812">Transmembrane</keyword>
<feature type="region of interest" description="Disordered" evidence="7">
    <location>
        <begin position="49"/>
        <end position="117"/>
    </location>
</feature>
<accession>A0AAW1P206</accession>
<feature type="domain" description="Mechanosensitive ion channel transmembrane helices 2/3" evidence="10">
    <location>
        <begin position="301"/>
        <end position="341"/>
    </location>
</feature>
<evidence type="ECO:0000256" key="1">
    <source>
        <dbReference type="ARBA" id="ARBA00004651"/>
    </source>
</evidence>
<proteinExistence type="inferred from homology"/>
<evidence type="ECO:0000256" key="4">
    <source>
        <dbReference type="ARBA" id="ARBA00022692"/>
    </source>
</evidence>
<feature type="transmembrane region" description="Helical" evidence="8">
    <location>
        <begin position="302"/>
        <end position="320"/>
    </location>
</feature>
<evidence type="ECO:0000256" key="3">
    <source>
        <dbReference type="ARBA" id="ARBA00022475"/>
    </source>
</evidence>
<feature type="domain" description="Mechanosensitive ion channel MscS" evidence="9">
    <location>
        <begin position="344"/>
        <end position="415"/>
    </location>
</feature>
<dbReference type="InterPro" id="IPR056876">
    <property type="entry name" value="Msl2-3_C"/>
</dbReference>
<dbReference type="InterPro" id="IPR011014">
    <property type="entry name" value="MscS_channel_TM-2"/>
</dbReference>
<evidence type="ECO:0000256" key="2">
    <source>
        <dbReference type="ARBA" id="ARBA00008017"/>
    </source>
</evidence>
<evidence type="ECO:0000256" key="5">
    <source>
        <dbReference type="ARBA" id="ARBA00022989"/>
    </source>
</evidence>
<dbReference type="Proteomes" id="UP001465755">
    <property type="component" value="Unassembled WGS sequence"/>
</dbReference>
<sequence>MLVLEHRNRHLSASSWSAQGRISHFCCHRGHRGSYTAGPRAAKRFRVVASSTTPAPSWDAGDGAQNPKPASPQSGTPSSSTNSGRNKGSNDPVKGTATSTVEEQQQQRQQQQQQHRPAQGLGLNQYHYATFFSILLTGVLFLAVLLYLQADIHIQQACFKVVRRLFKTVALRQVMGILAAMTFVRFGLEPLVKLMRRLFVAPGSWEKSSEFYILRELYQPLEFLFAVAAFTTLVENFLPQLISLPKALIQNFVRSTLTLTFVIAAARVVFNIKAQMMEERRWQMELRAEVTRMRRVEAVDKLLSVLTLLVASVFGLQAIGLDVNSVLAIGGVGGLAVGLAGREILENLFTGLIILSSSPFEVGDEVQFNPPNGNMVEGIVTDVGWYRTCIRSFEREMYTIPNSVFSRNVVLNITRKNKEWRFFEFFGLQLTDITRAAAVIADMRKIIRQDPRIIQKLHRRVFLDKLTREQVTVYVSCYVEAQNRDAFMAVKQDLLLAFVDCVERNRAELARVRVAVEMSNALTMKTAASLPTTTADQDMDDDEEDFFSNSMDDEQAAAEMMADIMASNDPRKDSIDVSIEPPKQLPGSSEQGTRGEAQSNVVPRSGGSSPGKKPYIVDESGSAAAPEQGPSQPQPQQQPKQPGSLVTVFDQLPSTS</sequence>
<feature type="compositionally biased region" description="Polar residues" evidence="7">
    <location>
        <begin position="586"/>
        <end position="602"/>
    </location>
</feature>
<dbReference type="InterPro" id="IPR006685">
    <property type="entry name" value="MscS_channel_2nd"/>
</dbReference>
<dbReference type="GO" id="GO:0055085">
    <property type="term" value="P:transmembrane transport"/>
    <property type="evidence" value="ECO:0007669"/>
    <property type="project" value="InterPro"/>
</dbReference>
<dbReference type="Gene3D" id="2.30.30.60">
    <property type="match status" value="1"/>
</dbReference>
<feature type="transmembrane region" description="Helical" evidence="8">
    <location>
        <begin position="170"/>
        <end position="188"/>
    </location>
</feature>
<comment type="caution">
    <text evidence="12">The sequence shown here is derived from an EMBL/GenBank/DDBJ whole genome shotgun (WGS) entry which is preliminary data.</text>
</comment>
<dbReference type="InterPro" id="IPR049142">
    <property type="entry name" value="MS_channel_1st"/>
</dbReference>
<dbReference type="Pfam" id="PF24956">
    <property type="entry name" value="Msl2-3_C"/>
    <property type="match status" value="1"/>
</dbReference>
<evidence type="ECO:0000256" key="7">
    <source>
        <dbReference type="SAM" id="MobiDB-lite"/>
    </source>
</evidence>
<dbReference type="InterPro" id="IPR010920">
    <property type="entry name" value="LSM_dom_sf"/>
</dbReference>
<name>A0AAW1P206_9CHLO</name>
<feature type="compositionally biased region" description="Polar residues" evidence="7">
    <location>
        <begin position="71"/>
        <end position="89"/>
    </location>
</feature>
<organism evidence="12 13">
    <name type="scientific">Symbiochloris irregularis</name>
    <dbReference type="NCBI Taxonomy" id="706552"/>
    <lineage>
        <taxon>Eukaryota</taxon>
        <taxon>Viridiplantae</taxon>
        <taxon>Chlorophyta</taxon>
        <taxon>core chlorophytes</taxon>
        <taxon>Trebouxiophyceae</taxon>
        <taxon>Trebouxiales</taxon>
        <taxon>Trebouxiaceae</taxon>
        <taxon>Symbiochloris</taxon>
    </lineage>
</organism>
<evidence type="ECO:0000256" key="6">
    <source>
        <dbReference type="ARBA" id="ARBA00023136"/>
    </source>
</evidence>
<dbReference type="SUPFAM" id="SSF82861">
    <property type="entry name" value="Mechanosensitive channel protein MscS (YggB), transmembrane region"/>
    <property type="match status" value="1"/>
</dbReference>
<evidence type="ECO:0000313" key="12">
    <source>
        <dbReference type="EMBL" id="KAK9802933.1"/>
    </source>
</evidence>
<dbReference type="PANTHER" id="PTHR43634:SF2">
    <property type="entry name" value="LOW CONDUCTANCE MECHANOSENSITIVE CHANNEL YNAI"/>
    <property type="match status" value="1"/>
</dbReference>
<dbReference type="InterPro" id="IPR045042">
    <property type="entry name" value="YnaI-like"/>
</dbReference>
<keyword evidence="6 8" id="KW-0472">Membrane</keyword>
<feature type="transmembrane region" description="Helical" evidence="8">
    <location>
        <begin position="248"/>
        <end position="270"/>
    </location>
</feature>
<evidence type="ECO:0000313" key="13">
    <source>
        <dbReference type="Proteomes" id="UP001465755"/>
    </source>
</evidence>
<keyword evidence="13" id="KW-1185">Reference proteome</keyword>
<evidence type="ECO:0000256" key="8">
    <source>
        <dbReference type="SAM" id="Phobius"/>
    </source>
</evidence>
<keyword evidence="3" id="KW-1003">Cell membrane</keyword>
<dbReference type="Pfam" id="PF21088">
    <property type="entry name" value="MS_channel_1st"/>
    <property type="match status" value="1"/>
</dbReference>
<protein>
    <submittedName>
        <fullName evidence="12">Uncharacterized protein</fullName>
    </submittedName>
</protein>
<dbReference type="SUPFAM" id="SSF50182">
    <property type="entry name" value="Sm-like ribonucleoproteins"/>
    <property type="match status" value="1"/>
</dbReference>
<dbReference type="InterPro" id="IPR023408">
    <property type="entry name" value="MscS_beta-dom_sf"/>
</dbReference>
<evidence type="ECO:0000259" key="9">
    <source>
        <dbReference type="Pfam" id="PF00924"/>
    </source>
</evidence>
<feature type="transmembrane region" description="Helical" evidence="8">
    <location>
        <begin position="126"/>
        <end position="150"/>
    </location>
</feature>
<comment type="similarity">
    <text evidence="2">Belongs to the MscS (TC 1.A.23) family.</text>
</comment>
<feature type="domain" description="Mechanosensitive ion channel protein 2/3 C-terminal" evidence="11">
    <location>
        <begin position="420"/>
        <end position="500"/>
    </location>
</feature>
<feature type="compositionally biased region" description="Low complexity" evidence="7">
    <location>
        <begin position="104"/>
        <end position="114"/>
    </location>
</feature>
<dbReference type="Pfam" id="PF00924">
    <property type="entry name" value="MS_channel_2nd"/>
    <property type="match status" value="1"/>
</dbReference>
<comment type="subcellular location">
    <subcellularLocation>
        <location evidence="1">Cell membrane</location>
        <topology evidence="1">Multi-pass membrane protein</topology>
    </subcellularLocation>
</comment>
<reference evidence="12 13" key="1">
    <citation type="journal article" date="2024" name="Nat. Commun.">
        <title>Phylogenomics reveals the evolutionary origins of lichenization in chlorophyte algae.</title>
        <authorList>
            <person name="Puginier C."/>
            <person name="Libourel C."/>
            <person name="Otte J."/>
            <person name="Skaloud P."/>
            <person name="Haon M."/>
            <person name="Grisel S."/>
            <person name="Petersen M."/>
            <person name="Berrin J.G."/>
            <person name="Delaux P.M."/>
            <person name="Dal Grande F."/>
            <person name="Keller J."/>
        </authorList>
    </citation>
    <scope>NUCLEOTIDE SEQUENCE [LARGE SCALE GENOMIC DNA]</scope>
    <source>
        <strain evidence="12 13">SAG 2036</strain>
    </source>
</reference>
<dbReference type="EMBL" id="JALJOQ010000065">
    <property type="protein sequence ID" value="KAK9802933.1"/>
    <property type="molecule type" value="Genomic_DNA"/>
</dbReference>
<dbReference type="PANTHER" id="PTHR43634">
    <property type="entry name" value="OW CONDUCTANCE MECHANOSENSITIVE CHANNEL"/>
    <property type="match status" value="1"/>
</dbReference>
<evidence type="ECO:0000259" key="10">
    <source>
        <dbReference type="Pfam" id="PF21088"/>
    </source>
</evidence>